<feature type="compositionally biased region" description="Basic residues" evidence="1">
    <location>
        <begin position="25"/>
        <end position="41"/>
    </location>
</feature>
<feature type="region of interest" description="Disordered" evidence="1">
    <location>
        <begin position="1"/>
        <end position="80"/>
    </location>
</feature>
<sequence length="80" mass="8782">VPDRYIHAFSSSSESESESSDATTQRKRKRAPANKPRKRVTKKDTSVTKPRGAKTKGYSVYQSDGSDGSIQESDSDWDGG</sequence>
<proteinExistence type="predicted"/>
<protein>
    <submittedName>
        <fullName evidence="2">Uncharacterized protein</fullName>
    </submittedName>
</protein>
<dbReference type="Proteomes" id="UP000054560">
    <property type="component" value="Unassembled WGS sequence"/>
</dbReference>
<evidence type="ECO:0000313" key="3">
    <source>
        <dbReference type="Proteomes" id="UP000054560"/>
    </source>
</evidence>
<organism evidence="2 3">
    <name type="scientific">Sphaeroforma arctica JP610</name>
    <dbReference type="NCBI Taxonomy" id="667725"/>
    <lineage>
        <taxon>Eukaryota</taxon>
        <taxon>Ichthyosporea</taxon>
        <taxon>Ichthyophonida</taxon>
        <taxon>Sphaeroforma</taxon>
    </lineage>
</organism>
<dbReference type="GeneID" id="25914455"/>
<keyword evidence="3" id="KW-1185">Reference proteome</keyword>
<reference evidence="2 3" key="1">
    <citation type="submission" date="2011-02" db="EMBL/GenBank/DDBJ databases">
        <title>The Genome Sequence of Sphaeroforma arctica JP610.</title>
        <authorList>
            <consortium name="The Broad Institute Genome Sequencing Platform"/>
            <person name="Russ C."/>
            <person name="Cuomo C."/>
            <person name="Young S.K."/>
            <person name="Zeng Q."/>
            <person name="Gargeya S."/>
            <person name="Alvarado L."/>
            <person name="Berlin A."/>
            <person name="Chapman S.B."/>
            <person name="Chen Z."/>
            <person name="Freedman E."/>
            <person name="Gellesch M."/>
            <person name="Goldberg J."/>
            <person name="Griggs A."/>
            <person name="Gujja S."/>
            <person name="Heilman E."/>
            <person name="Heiman D."/>
            <person name="Howarth C."/>
            <person name="Mehta T."/>
            <person name="Neiman D."/>
            <person name="Pearson M."/>
            <person name="Roberts A."/>
            <person name="Saif S."/>
            <person name="Shea T."/>
            <person name="Shenoy N."/>
            <person name="Sisk P."/>
            <person name="Stolte C."/>
            <person name="Sykes S."/>
            <person name="White J."/>
            <person name="Yandava C."/>
            <person name="Burger G."/>
            <person name="Gray M.W."/>
            <person name="Holland P.W.H."/>
            <person name="King N."/>
            <person name="Lang F.B.F."/>
            <person name="Roger A.J."/>
            <person name="Ruiz-Trillo I."/>
            <person name="Haas B."/>
            <person name="Nusbaum C."/>
            <person name="Birren B."/>
        </authorList>
    </citation>
    <scope>NUCLEOTIDE SEQUENCE [LARGE SCALE GENOMIC DNA]</scope>
    <source>
        <strain evidence="2 3">JP610</strain>
    </source>
</reference>
<gene>
    <name evidence="2" type="ORF">SARC_13951</name>
</gene>
<dbReference type="AlphaFoldDB" id="A0A0L0FAD6"/>
<feature type="non-terminal residue" evidence="2">
    <location>
        <position position="80"/>
    </location>
</feature>
<feature type="non-terminal residue" evidence="2">
    <location>
        <position position="1"/>
    </location>
</feature>
<dbReference type="EMBL" id="KQ245553">
    <property type="protein sequence ID" value="KNC73491.1"/>
    <property type="molecule type" value="Genomic_DNA"/>
</dbReference>
<evidence type="ECO:0000313" key="2">
    <source>
        <dbReference type="EMBL" id="KNC73491.1"/>
    </source>
</evidence>
<name>A0A0L0FAD6_9EUKA</name>
<evidence type="ECO:0000256" key="1">
    <source>
        <dbReference type="SAM" id="MobiDB-lite"/>
    </source>
</evidence>
<accession>A0A0L0FAD6</accession>
<feature type="compositionally biased region" description="Polar residues" evidence="1">
    <location>
        <begin position="60"/>
        <end position="72"/>
    </location>
</feature>
<dbReference type="RefSeq" id="XP_014147393.1">
    <property type="nucleotide sequence ID" value="XM_014291918.1"/>
</dbReference>